<accession>A0ACC3D3W2</accession>
<evidence type="ECO:0000313" key="1">
    <source>
        <dbReference type="EMBL" id="KAK3061296.1"/>
    </source>
</evidence>
<name>A0ACC3D3W2_9PEZI</name>
<sequence length="252" mass="28876">MTADVENIASPKTKVAPSFQDGTLSNSFITIKIGSDRKDYQVHKDLICFHFPYFDAAFNGKFKEGEEGVLELAATEESIFWLFLDWLYFGKLPERILCSDENDDGEAEEGEDDEYDPSPAYELHVFADRYNVPELRRALMEKIRSAWKAQERCLPSNEEITWLFNALPESSTLCKLVVDLFAYRFDPAADEKRDIKARSQLPWNVLLKLVLRTAEVRATYAGNMDFDGNCGYHEHVTAEEREACESGDKEQD</sequence>
<dbReference type="EMBL" id="JAWDJW010007936">
    <property type="protein sequence ID" value="KAK3061296.1"/>
    <property type="molecule type" value="Genomic_DNA"/>
</dbReference>
<evidence type="ECO:0000313" key="2">
    <source>
        <dbReference type="Proteomes" id="UP001186974"/>
    </source>
</evidence>
<dbReference type="Proteomes" id="UP001186974">
    <property type="component" value="Unassembled WGS sequence"/>
</dbReference>
<keyword evidence="2" id="KW-1185">Reference proteome</keyword>
<proteinExistence type="predicted"/>
<organism evidence="1 2">
    <name type="scientific">Coniosporium uncinatum</name>
    <dbReference type="NCBI Taxonomy" id="93489"/>
    <lineage>
        <taxon>Eukaryota</taxon>
        <taxon>Fungi</taxon>
        <taxon>Dikarya</taxon>
        <taxon>Ascomycota</taxon>
        <taxon>Pezizomycotina</taxon>
        <taxon>Dothideomycetes</taxon>
        <taxon>Dothideomycetes incertae sedis</taxon>
        <taxon>Coniosporium</taxon>
    </lineage>
</organism>
<gene>
    <name evidence="1" type="ORF">LTS18_006588</name>
</gene>
<comment type="caution">
    <text evidence="1">The sequence shown here is derived from an EMBL/GenBank/DDBJ whole genome shotgun (WGS) entry which is preliminary data.</text>
</comment>
<protein>
    <submittedName>
        <fullName evidence="1">Uncharacterized protein</fullName>
    </submittedName>
</protein>
<reference evidence="1" key="1">
    <citation type="submission" date="2024-09" db="EMBL/GenBank/DDBJ databases">
        <title>Black Yeasts Isolated from many extreme environments.</title>
        <authorList>
            <person name="Coleine C."/>
            <person name="Stajich J.E."/>
            <person name="Selbmann L."/>
        </authorList>
    </citation>
    <scope>NUCLEOTIDE SEQUENCE</scope>
    <source>
        <strain evidence="1">CCFEE 5737</strain>
    </source>
</reference>